<proteinExistence type="predicted"/>
<feature type="domain" description="DUF7102" evidence="1">
    <location>
        <begin position="660"/>
        <end position="826"/>
    </location>
</feature>
<dbReference type="AlphaFoldDB" id="A0A0G4NB59"/>
<gene>
    <name evidence="3" type="ORF">BN1723_005871</name>
</gene>
<organism evidence="3 4">
    <name type="scientific">Verticillium longisporum</name>
    <name type="common">Verticillium dahliae var. longisporum</name>
    <dbReference type="NCBI Taxonomy" id="100787"/>
    <lineage>
        <taxon>Eukaryota</taxon>
        <taxon>Fungi</taxon>
        <taxon>Dikarya</taxon>
        <taxon>Ascomycota</taxon>
        <taxon>Pezizomycotina</taxon>
        <taxon>Sordariomycetes</taxon>
        <taxon>Hypocreomycetidae</taxon>
        <taxon>Glomerellales</taxon>
        <taxon>Plectosphaerellaceae</taxon>
        <taxon>Verticillium</taxon>
    </lineage>
</organism>
<evidence type="ECO:0000313" key="3">
    <source>
        <dbReference type="EMBL" id="CRK43821.1"/>
    </source>
</evidence>
<dbReference type="EMBL" id="CVQI01033606">
    <property type="protein sequence ID" value="CRK43821.1"/>
    <property type="molecule type" value="Genomic_DNA"/>
</dbReference>
<name>A0A0G4NB59_VERLO</name>
<dbReference type="Pfam" id="PF23395">
    <property type="entry name" value="SAM_6"/>
    <property type="match status" value="1"/>
</dbReference>
<dbReference type="InterPro" id="IPR057559">
    <property type="entry name" value="SAM_6"/>
</dbReference>
<accession>A0A0G4NB59</accession>
<feature type="domain" description="SAM-like" evidence="2">
    <location>
        <begin position="837"/>
        <end position="903"/>
    </location>
</feature>
<evidence type="ECO:0000259" key="1">
    <source>
        <dbReference type="Pfam" id="PF23394"/>
    </source>
</evidence>
<dbReference type="Pfam" id="PF23394">
    <property type="entry name" value="DUF7102"/>
    <property type="match status" value="1"/>
</dbReference>
<protein>
    <submittedName>
        <fullName evidence="3">Uncharacterized protein</fullName>
    </submittedName>
</protein>
<sequence length="926" mass="103238">MSATLASPITYEPDSIAIYHATLRAVRYDLRQTEHITDSRASTGHLASLSALLPLVEEVDETNLADLCLTAPCLRETILPDESSVDLVNSCSQDVTTKDLHILAEDASTYSSRVTKDFELPLLPSNHDQDFKDFLKKYSPGSRPNPIHTSILPREPVDEHKDESMTFPRKAYATLAQLEEQLINETIEPDVCDTTCISEALKNYDEENLSLSTIMSEISILQVRMTFLSSSCTNRSEKGSNCMPSPLLLPLEDVEHLQPPIFEQPNPDNFVPLDTVSLIEEDLTTETHAALHVASPPETPVIHLSSTPKEPDILSFTPPSYVKMCDVMFEKPTVAELSSSVHSSVDADQAPTTLDAFAIKSDPIHLLHFSDATILDEPQENNSRTQMYPKGLASQSHHPTGQVQQQLGQNKPTILDSTILLPDPKLDFSIPHPSRASNGCSKSMFKSVRHDWKTYPDAWPQGLRRERQLRWTPFSLKDAELNVLKASLIEYATYDAGSLRIFQHAENAVINARLPSREGSPVVQPVRQATPLALPGPPAENLLELARKRKADRLRYERVAPQNKRLREYHQPHGEDNNLLLADNVPGALNKMLSNYLALIDHPQPRQKSDVLVTPPKTQHVNSQDQPHTGTIPDVTRQWLVPPEEAPYLIITPLEKPVRFFISTMIPRSLIYGFQKYLTAGVDMLDRDFSMPCHGISSLASTSSDNEVSALSFEADMSISASTGIMVTTLLQVRQKPLPGSADTTSQLRKRINNVAPLYERLVVLVWKDGKDDASAGAPLSPAEAAAYSEFVKQNAMLRGTKIEPVYVGGGPRHLVVRTIAKVRQYVTCDKQHLLREEETDWEVFLRQAGMNIYAAQLLAASLRDDFGDQGLERFLKMPREERMERFQELLGGSAVLGRICATLDTRQASKHGDEADWRSQEKTTS</sequence>
<evidence type="ECO:0000259" key="2">
    <source>
        <dbReference type="Pfam" id="PF23395"/>
    </source>
</evidence>
<dbReference type="InterPro" id="IPR055528">
    <property type="entry name" value="DUF7102"/>
</dbReference>
<evidence type="ECO:0000313" key="4">
    <source>
        <dbReference type="Proteomes" id="UP000045706"/>
    </source>
</evidence>
<dbReference type="Proteomes" id="UP000045706">
    <property type="component" value="Unassembled WGS sequence"/>
</dbReference>
<reference evidence="4" key="1">
    <citation type="submission" date="2015-05" db="EMBL/GenBank/DDBJ databases">
        <authorList>
            <person name="Fogelqvist Johan"/>
        </authorList>
    </citation>
    <scope>NUCLEOTIDE SEQUENCE [LARGE SCALE GENOMIC DNA]</scope>
</reference>